<feature type="non-terminal residue" evidence="1">
    <location>
        <position position="45"/>
    </location>
</feature>
<organism evidence="1 2">
    <name type="scientific">Candidatus Magasanikbacteria bacterium GW2011_GWC2_41_17</name>
    <dbReference type="NCBI Taxonomy" id="1619048"/>
    <lineage>
        <taxon>Bacteria</taxon>
        <taxon>Candidatus Magasanikiibacteriota</taxon>
    </lineage>
</organism>
<dbReference type="Proteomes" id="UP000034108">
    <property type="component" value="Unassembled WGS sequence"/>
</dbReference>
<accession>A0A0G0VB24</accession>
<dbReference type="AlphaFoldDB" id="A0A0G0VB24"/>
<reference evidence="1 2" key="1">
    <citation type="journal article" date="2015" name="Nature">
        <title>rRNA introns, odd ribosomes, and small enigmatic genomes across a large radiation of phyla.</title>
        <authorList>
            <person name="Brown C.T."/>
            <person name="Hug L.A."/>
            <person name="Thomas B.C."/>
            <person name="Sharon I."/>
            <person name="Castelle C.J."/>
            <person name="Singh A."/>
            <person name="Wilkins M.J."/>
            <person name="Williams K.H."/>
            <person name="Banfield J.F."/>
        </authorList>
    </citation>
    <scope>NUCLEOTIDE SEQUENCE [LARGE SCALE GENOMIC DNA]</scope>
</reference>
<sequence>MINWKKIKSEVVHQNPFWIYRQDVFEVDGCETPRDYYYVETPGSV</sequence>
<comment type="caution">
    <text evidence="1">The sequence shown here is derived from an EMBL/GenBank/DDBJ whole genome shotgun (WGS) entry which is preliminary data.</text>
</comment>
<dbReference type="EMBL" id="LCAV01000038">
    <property type="protein sequence ID" value="KKR96871.1"/>
    <property type="molecule type" value="Genomic_DNA"/>
</dbReference>
<name>A0A0G0VB24_9BACT</name>
<proteinExistence type="predicted"/>
<gene>
    <name evidence="1" type="ORF">UU49_C0038G0001</name>
</gene>
<evidence type="ECO:0000313" key="1">
    <source>
        <dbReference type="EMBL" id="KKR96871.1"/>
    </source>
</evidence>
<dbReference type="STRING" id="1619048.UU49_C0038G0001"/>
<evidence type="ECO:0000313" key="2">
    <source>
        <dbReference type="Proteomes" id="UP000034108"/>
    </source>
</evidence>
<protein>
    <submittedName>
        <fullName evidence="1">Uncharacterized protein</fullName>
    </submittedName>
</protein>